<dbReference type="InterPro" id="IPR042533">
    <property type="entry name" value="Nucleoporin_Nup155_C_1"/>
</dbReference>
<keyword evidence="16" id="KW-1185">Reference proteome</keyword>
<dbReference type="GO" id="GO:0000972">
    <property type="term" value="P:transcription-dependent tethering of RNA polymerase II gene DNA at nuclear periphery"/>
    <property type="evidence" value="ECO:0007669"/>
    <property type="project" value="TreeGrafter"/>
</dbReference>
<dbReference type="Pfam" id="PF03177">
    <property type="entry name" value="Nucleoporin_C"/>
    <property type="match status" value="1"/>
</dbReference>
<comment type="similarity">
    <text evidence="4">Belongs to the non-repetitive/WGA-negative nucleoporin family.</text>
</comment>
<dbReference type="GO" id="GO:0044611">
    <property type="term" value="C:nuclear pore inner ring"/>
    <property type="evidence" value="ECO:0007669"/>
    <property type="project" value="TreeGrafter"/>
</dbReference>
<evidence type="ECO:0000256" key="12">
    <source>
        <dbReference type="SAM" id="MobiDB-lite"/>
    </source>
</evidence>
<evidence type="ECO:0000256" key="7">
    <source>
        <dbReference type="ARBA" id="ARBA00022927"/>
    </source>
</evidence>
<dbReference type="InterPro" id="IPR042538">
    <property type="entry name" value="Nucleoporin_Nup155_C_3"/>
</dbReference>
<evidence type="ECO:0000256" key="2">
    <source>
        <dbReference type="ARBA" id="ARBA00004567"/>
    </source>
</evidence>
<accession>A0AAN7AIB0</accession>
<dbReference type="InterPro" id="IPR042537">
    <property type="entry name" value="Nucleoporin_Nup155_C_2"/>
</dbReference>
<gene>
    <name evidence="15" type="ORF">QBC35DRAFT_208486</name>
</gene>
<keyword evidence="11" id="KW-0539">Nucleus</keyword>
<keyword evidence="7" id="KW-0653">Protein transport</keyword>
<keyword evidence="10" id="KW-0472">Membrane</keyword>
<dbReference type="GO" id="GO:0031965">
    <property type="term" value="C:nuclear membrane"/>
    <property type="evidence" value="ECO:0007669"/>
    <property type="project" value="UniProtKB-SubCell"/>
</dbReference>
<name>A0AAN7AIB0_9PEZI</name>
<evidence type="ECO:0000256" key="9">
    <source>
        <dbReference type="ARBA" id="ARBA00023132"/>
    </source>
</evidence>
<keyword evidence="6" id="KW-0509">mRNA transport</keyword>
<dbReference type="PANTHER" id="PTHR10350:SF6">
    <property type="entry name" value="NUCLEAR PORE COMPLEX PROTEIN NUP155"/>
    <property type="match status" value="1"/>
</dbReference>
<dbReference type="GO" id="GO:0051028">
    <property type="term" value="P:mRNA transport"/>
    <property type="evidence" value="ECO:0007669"/>
    <property type="project" value="UniProtKB-KW"/>
</dbReference>
<dbReference type="Pfam" id="PF08801">
    <property type="entry name" value="Nucleoporin_N"/>
    <property type="match status" value="1"/>
</dbReference>
<evidence type="ECO:0000256" key="11">
    <source>
        <dbReference type="ARBA" id="ARBA00023242"/>
    </source>
</evidence>
<keyword evidence="8" id="KW-0811">Translocation</keyword>
<dbReference type="EMBL" id="MU864390">
    <property type="protein sequence ID" value="KAK4188288.1"/>
    <property type="molecule type" value="Genomic_DNA"/>
</dbReference>
<feature type="region of interest" description="Disordered" evidence="12">
    <location>
        <begin position="1"/>
        <end position="21"/>
    </location>
</feature>
<reference evidence="15" key="2">
    <citation type="submission" date="2023-05" db="EMBL/GenBank/DDBJ databases">
        <authorList>
            <consortium name="Lawrence Berkeley National Laboratory"/>
            <person name="Steindorff A."/>
            <person name="Hensen N."/>
            <person name="Bonometti L."/>
            <person name="Westerberg I."/>
            <person name="Brannstrom I.O."/>
            <person name="Guillou S."/>
            <person name="Cros-Aarteil S."/>
            <person name="Calhoun S."/>
            <person name="Haridas S."/>
            <person name="Kuo A."/>
            <person name="Mondo S."/>
            <person name="Pangilinan J."/>
            <person name="Riley R."/>
            <person name="Labutti K."/>
            <person name="Andreopoulos B."/>
            <person name="Lipzen A."/>
            <person name="Chen C."/>
            <person name="Yanf M."/>
            <person name="Daum C."/>
            <person name="Ng V."/>
            <person name="Clum A."/>
            <person name="Ohm R."/>
            <person name="Martin F."/>
            <person name="Silar P."/>
            <person name="Natvig D."/>
            <person name="Lalanne C."/>
            <person name="Gautier V."/>
            <person name="Ament-Velasquez S.L."/>
            <person name="Kruys A."/>
            <person name="Hutchinson M.I."/>
            <person name="Powell A.J."/>
            <person name="Barry K."/>
            <person name="Miller A.N."/>
            <person name="Grigoriev I.V."/>
            <person name="Debuchy R."/>
            <person name="Gladieux P."/>
            <person name="Thoren M.H."/>
            <person name="Johannesson H."/>
        </authorList>
    </citation>
    <scope>NUCLEOTIDE SEQUENCE</scope>
    <source>
        <strain evidence="15">PSN309</strain>
    </source>
</reference>
<proteinExistence type="inferred from homology"/>
<evidence type="ECO:0000256" key="6">
    <source>
        <dbReference type="ARBA" id="ARBA00022816"/>
    </source>
</evidence>
<dbReference type="FunFam" id="1.25.40.450:FF:000002">
    <property type="entry name" value="Putative non-repetitive nucleoporin"/>
    <property type="match status" value="1"/>
</dbReference>
<dbReference type="Gene3D" id="1.20.58.1780">
    <property type="match status" value="1"/>
</dbReference>
<keyword evidence="5" id="KW-0813">Transport</keyword>
<dbReference type="Gene3D" id="1.20.120.1880">
    <property type="entry name" value="Nucleoporin, helical C-terminal domain"/>
    <property type="match status" value="1"/>
</dbReference>
<evidence type="ECO:0000256" key="3">
    <source>
        <dbReference type="ARBA" id="ARBA00004620"/>
    </source>
</evidence>
<reference evidence="15" key="1">
    <citation type="journal article" date="2023" name="Mol. Phylogenet. Evol.">
        <title>Genome-scale phylogeny and comparative genomics of the fungal order Sordariales.</title>
        <authorList>
            <person name="Hensen N."/>
            <person name="Bonometti L."/>
            <person name="Westerberg I."/>
            <person name="Brannstrom I.O."/>
            <person name="Guillou S."/>
            <person name="Cros-Aarteil S."/>
            <person name="Calhoun S."/>
            <person name="Haridas S."/>
            <person name="Kuo A."/>
            <person name="Mondo S."/>
            <person name="Pangilinan J."/>
            <person name="Riley R."/>
            <person name="LaButti K."/>
            <person name="Andreopoulos B."/>
            <person name="Lipzen A."/>
            <person name="Chen C."/>
            <person name="Yan M."/>
            <person name="Daum C."/>
            <person name="Ng V."/>
            <person name="Clum A."/>
            <person name="Steindorff A."/>
            <person name="Ohm R.A."/>
            <person name="Martin F."/>
            <person name="Silar P."/>
            <person name="Natvig D.O."/>
            <person name="Lalanne C."/>
            <person name="Gautier V."/>
            <person name="Ament-Velasquez S.L."/>
            <person name="Kruys A."/>
            <person name="Hutchinson M.I."/>
            <person name="Powell A.J."/>
            <person name="Barry K."/>
            <person name="Miller A.N."/>
            <person name="Grigoriev I.V."/>
            <person name="Debuchy R."/>
            <person name="Gladieux P."/>
            <person name="Hiltunen Thoren M."/>
            <person name="Johannesson H."/>
        </authorList>
    </citation>
    <scope>NUCLEOTIDE SEQUENCE</scope>
    <source>
        <strain evidence="15">PSN309</strain>
    </source>
</reference>
<dbReference type="GO" id="GO:0036228">
    <property type="term" value="P:protein localization to nuclear inner membrane"/>
    <property type="evidence" value="ECO:0007669"/>
    <property type="project" value="TreeGrafter"/>
</dbReference>
<evidence type="ECO:0000256" key="4">
    <source>
        <dbReference type="ARBA" id="ARBA00007373"/>
    </source>
</evidence>
<dbReference type="Gene3D" id="1.25.40.440">
    <property type="entry name" value="Nucleoporin, helical domain, central subdomain"/>
    <property type="match status" value="1"/>
</dbReference>
<comment type="subcellular location">
    <subcellularLocation>
        <location evidence="1">Nucleus membrane</location>
        <topology evidence="1">Peripheral membrane protein</topology>
        <orientation evidence="1">Cytoplasmic side</orientation>
    </subcellularLocation>
    <subcellularLocation>
        <location evidence="3">Nucleus membrane</location>
        <topology evidence="3">Peripheral membrane protein</topology>
        <orientation evidence="3">Nucleoplasmic side</orientation>
    </subcellularLocation>
    <subcellularLocation>
        <location evidence="2">Nucleus</location>
        <location evidence="2">Nuclear pore complex</location>
    </subcellularLocation>
</comment>
<dbReference type="PANTHER" id="PTHR10350">
    <property type="entry name" value="NUCLEAR PORE COMPLEX PROTEIN NUP155"/>
    <property type="match status" value="1"/>
</dbReference>
<feature type="domain" description="Nucleoporin Nup133/Nup155-like C-terminal" evidence="13">
    <location>
        <begin position="669"/>
        <end position="1360"/>
    </location>
</feature>
<dbReference type="GO" id="GO:0051292">
    <property type="term" value="P:nuclear pore complex assembly"/>
    <property type="evidence" value="ECO:0007669"/>
    <property type="project" value="UniProtKB-ARBA"/>
</dbReference>
<organism evidence="15 16">
    <name type="scientific">Podospora australis</name>
    <dbReference type="NCBI Taxonomy" id="1536484"/>
    <lineage>
        <taxon>Eukaryota</taxon>
        <taxon>Fungi</taxon>
        <taxon>Dikarya</taxon>
        <taxon>Ascomycota</taxon>
        <taxon>Pezizomycotina</taxon>
        <taxon>Sordariomycetes</taxon>
        <taxon>Sordariomycetidae</taxon>
        <taxon>Sordariales</taxon>
        <taxon>Podosporaceae</taxon>
        <taxon>Podospora</taxon>
    </lineage>
</organism>
<evidence type="ECO:0000256" key="10">
    <source>
        <dbReference type="ARBA" id="ARBA00023136"/>
    </source>
</evidence>
<sequence length="1421" mass="155509">MDPVTPMRQIPGAYFNTPAPGTTAGARRTLFPGGTVGTGAASAMTTVPTASGGAPPPGPATGHLPVGTSAAADIPPAAKAARIVNQTLELDESYPDLDSYCRPGASSDYDLQPPNTAWAPFKRTQMYPIPDLVFSHLDRGEVFTRLGLFPSIGYAWATIDSDLFLWDYSHPSPELVGFEEAQHTITAVALVKPKAGVFVSTITHILVVATTNDLILLGLAASTSGTKSVTLYQTKMSVHRGGSDVSYIVGTKDGRIFFGGESDTDIYEIFYQQEERWFSSRCGKVNHTHPGWSSVVPLPLATLPFGGHREQEHLIGLVVDDSRNLLYSLSNKSTIRTYHMEGPEKLTKVIEKDKTSCLRDFVYMADRSSLFTDQTNIVSITPISASEASKLHLMALTNTGCRLFLSATSSASYTIGGSATLPPQSMQLQFVKFPPKDGYPRPRAITGNGAISEIDKESKALDPSAQGMRFAPGYFFDVVQKHSDTDLLFISAPDTGRIKVTTPASALKYFEQGTWIDLGTGSRTIEIGQLSAPFSAAKQPLGFGNEFAVQFDHTPGEFAVLTNTGVHIIRRRRVVDMFAAALETCIGIGDEGLEREVRKFINQYGRVETCSAALAVACGQGNLSSGTSVRTGGRNIEDLARMAFVEYGGQARVAESDGRQAPADSVRLSSRHDALALYLTRLVRMLWKSKVISTKTDGAKGGVLVSSAVSIAKLNVVQESVDRLQNFLEANKGTIQGLSGPPDRLASRNEEIAAQKEHQAFHALRELMKSVAEGISFVLMLFDERVSDIFARLEPAAQQQLRDLTYEQLFSSAPGKELAKVLVKAIVNRNIASGANVETVADALRRRCGSFCSPDDVVIFKAQEQLQRASEQIGNPSALRSLLGESLRLFEQVAKSLTSVNLQTTVDQYIQLKYYAGAIQLCLVVAREKDRGNTALTWLNDGKPAGDDRERAFNARRACYSLIHQVLDALDTDFAGEPETLDGRPTLAATKRMEAYSVVNNSDDEVFHFDLYEWYISKNWTNRILEIESPHVVTYLKRLAETNYQHAELLCRFYTHRSRFFEAAQVQATLAKSDMNIGIKDRIKLLSLAKANASVNTIGISRQQQQLLNHETTDLLEIAHIQDDLLERLKLDTRIPDARIPDIEDALDGPIKDVTTLYNDYADQANYYDLCLLIFNAADFQNPRVIAETWENLINTVHAETEERQQIWELAQTGRLPAGTPAPTSPPALPYEMVSQQVQNIAHRTSLDSLIFPVDRIIPLICTYAVENGQDATIGADPSWPVLLFLNLGVPHALIAQVLENIFDAGEVPFVNGRRKAVVQWIVTAVEAWVREIERRGTINKGRDTAIGTWVSELLGRALEAMRGIVIRGRGPAVAAETAEVERIRNSVVAAKRMVDALLATPAQGGSVMGMGSFSFRGGLA</sequence>
<keyword evidence="9" id="KW-0906">Nuclear pore complex</keyword>
<evidence type="ECO:0000259" key="14">
    <source>
        <dbReference type="Pfam" id="PF08801"/>
    </source>
</evidence>
<protein>
    <submittedName>
        <fullName evidence="15">Nucleoporin NUP170</fullName>
    </submittedName>
</protein>
<dbReference type="FunFam" id="1.25.40.440:FF:000001">
    <property type="entry name" value="Nuclear pore complex subunit"/>
    <property type="match status" value="1"/>
</dbReference>
<dbReference type="GO" id="GO:0017056">
    <property type="term" value="F:structural constituent of nuclear pore"/>
    <property type="evidence" value="ECO:0007669"/>
    <property type="project" value="InterPro"/>
</dbReference>
<dbReference type="GO" id="GO:0006405">
    <property type="term" value="P:RNA export from nucleus"/>
    <property type="evidence" value="ECO:0007669"/>
    <property type="project" value="TreeGrafter"/>
</dbReference>
<evidence type="ECO:0000313" key="15">
    <source>
        <dbReference type="EMBL" id="KAK4188288.1"/>
    </source>
</evidence>
<evidence type="ECO:0000256" key="5">
    <source>
        <dbReference type="ARBA" id="ARBA00022448"/>
    </source>
</evidence>
<dbReference type="InterPro" id="IPR004870">
    <property type="entry name" value="Nucleoporin_Nup155"/>
</dbReference>
<feature type="domain" description="Nucleoporin Nup133/Nup155-like N-terminal" evidence="14">
    <location>
        <begin position="121"/>
        <end position="568"/>
    </location>
</feature>
<comment type="caution">
    <text evidence="15">The sequence shown here is derived from an EMBL/GenBank/DDBJ whole genome shotgun (WGS) entry which is preliminary data.</text>
</comment>
<dbReference type="Gene3D" id="1.25.40.450">
    <property type="entry name" value="Nucleoporin, helical domain, N-terminal subdomain"/>
    <property type="match status" value="1"/>
</dbReference>
<evidence type="ECO:0000256" key="8">
    <source>
        <dbReference type="ARBA" id="ARBA00023010"/>
    </source>
</evidence>
<dbReference type="Proteomes" id="UP001302126">
    <property type="component" value="Unassembled WGS sequence"/>
</dbReference>
<evidence type="ECO:0000259" key="13">
    <source>
        <dbReference type="Pfam" id="PF03177"/>
    </source>
</evidence>
<evidence type="ECO:0000313" key="16">
    <source>
        <dbReference type="Proteomes" id="UP001302126"/>
    </source>
</evidence>
<dbReference type="InterPro" id="IPR014908">
    <property type="entry name" value="Nucleoporin_Nup133/Nup155_N"/>
</dbReference>
<dbReference type="GO" id="GO:0006606">
    <property type="term" value="P:protein import into nucleus"/>
    <property type="evidence" value="ECO:0007669"/>
    <property type="project" value="TreeGrafter"/>
</dbReference>
<dbReference type="InterPro" id="IPR007187">
    <property type="entry name" value="Nucleoporin_Nup133/Nup155_C"/>
</dbReference>
<evidence type="ECO:0000256" key="1">
    <source>
        <dbReference type="ARBA" id="ARBA00004335"/>
    </source>
</evidence>